<dbReference type="STRING" id="504486.SAMN05660703_1364"/>
<dbReference type="EMBL" id="FWXO01000001">
    <property type="protein sequence ID" value="SMC45996.1"/>
    <property type="molecule type" value="Genomic_DNA"/>
</dbReference>
<reference evidence="2 3" key="1">
    <citation type="submission" date="2017-04" db="EMBL/GenBank/DDBJ databases">
        <authorList>
            <person name="Afonso C.L."/>
            <person name="Miller P.J."/>
            <person name="Scott M.A."/>
            <person name="Spackman E."/>
            <person name="Goraichik I."/>
            <person name="Dimitrov K.M."/>
            <person name="Suarez D.L."/>
            <person name="Swayne D.E."/>
        </authorList>
    </citation>
    <scope>NUCLEOTIDE SEQUENCE [LARGE SCALE GENOMIC DNA]</scope>
    <source>
        <strain evidence="2 3">DSM 21164</strain>
    </source>
</reference>
<dbReference type="Pfam" id="PF13847">
    <property type="entry name" value="Methyltransf_31"/>
    <property type="match status" value="1"/>
</dbReference>
<dbReference type="GO" id="GO:0008168">
    <property type="term" value="F:methyltransferase activity"/>
    <property type="evidence" value="ECO:0007669"/>
    <property type="project" value="UniProtKB-KW"/>
</dbReference>
<dbReference type="SUPFAM" id="SSF53335">
    <property type="entry name" value="S-adenosyl-L-methionine-dependent methyltransferases"/>
    <property type="match status" value="1"/>
</dbReference>
<evidence type="ECO:0000313" key="3">
    <source>
        <dbReference type="Proteomes" id="UP000192360"/>
    </source>
</evidence>
<protein>
    <submittedName>
        <fullName evidence="2">Methyltransferase domain-containing protein</fullName>
    </submittedName>
</protein>
<dbReference type="InterPro" id="IPR025714">
    <property type="entry name" value="Methyltranfer_dom"/>
</dbReference>
<sequence>MRKEDKKPWATKDVMYQIYEKHLWGGKEQDFYSGDGSHNLTIVEPYVNMVAGFLKSANTPLVVCDLGCGDFNVGKQLAAFSKAYIGIDIVENLIERNSAKFTQENVSFLCLDICKDELPKADCVLIRQVLQHLSNKEILQIVSKLKTYKYIIITEHLPSGNFQPNLDMVTSMGNRLKYKSGVNIAAAPFNFNPEFEEVLLNISIDNKSCIRTTMYQNF</sequence>
<keyword evidence="3" id="KW-1185">Reference proteome</keyword>
<evidence type="ECO:0000313" key="2">
    <source>
        <dbReference type="EMBL" id="SMC45996.1"/>
    </source>
</evidence>
<feature type="domain" description="Methyltransferase" evidence="1">
    <location>
        <begin position="61"/>
        <end position="156"/>
    </location>
</feature>
<dbReference type="Proteomes" id="UP000192360">
    <property type="component" value="Unassembled WGS sequence"/>
</dbReference>
<dbReference type="CDD" id="cd02440">
    <property type="entry name" value="AdoMet_MTases"/>
    <property type="match status" value="1"/>
</dbReference>
<dbReference type="GO" id="GO:0032259">
    <property type="term" value="P:methylation"/>
    <property type="evidence" value="ECO:0007669"/>
    <property type="project" value="UniProtKB-KW"/>
</dbReference>
<dbReference type="OrthoDB" id="20930at2"/>
<name>A0A1W1ZCD8_9FLAO</name>
<accession>A0A1W1ZCD8</accession>
<dbReference type="RefSeq" id="WP_084060617.1">
    <property type="nucleotide sequence ID" value="NZ_FWXO01000001.1"/>
</dbReference>
<organism evidence="2 3">
    <name type="scientific">Cellulophaga tyrosinoxydans</name>
    <dbReference type="NCBI Taxonomy" id="504486"/>
    <lineage>
        <taxon>Bacteria</taxon>
        <taxon>Pseudomonadati</taxon>
        <taxon>Bacteroidota</taxon>
        <taxon>Flavobacteriia</taxon>
        <taxon>Flavobacteriales</taxon>
        <taxon>Flavobacteriaceae</taxon>
        <taxon>Cellulophaga</taxon>
    </lineage>
</organism>
<gene>
    <name evidence="2" type="ORF">SAMN05660703_1364</name>
</gene>
<proteinExistence type="predicted"/>
<evidence type="ECO:0000259" key="1">
    <source>
        <dbReference type="Pfam" id="PF13847"/>
    </source>
</evidence>
<keyword evidence="2" id="KW-0489">Methyltransferase</keyword>
<dbReference type="AlphaFoldDB" id="A0A1W1ZCD8"/>
<dbReference type="InterPro" id="IPR029063">
    <property type="entry name" value="SAM-dependent_MTases_sf"/>
</dbReference>
<keyword evidence="2" id="KW-0808">Transferase</keyword>
<dbReference type="Gene3D" id="3.40.50.150">
    <property type="entry name" value="Vaccinia Virus protein VP39"/>
    <property type="match status" value="1"/>
</dbReference>